<accession>A0A1H0Z5T4</accession>
<name>A0A1H0Z5T4_9BURK</name>
<dbReference type="RefSeq" id="WP_074762770.1">
    <property type="nucleotide sequence ID" value="NZ_FNKP01000001.1"/>
</dbReference>
<proteinExistence type="predicted"/>
<gene>
    <name evidence="1" type="ORF">SAMN05443245_0469</name>
</gene>
<sequence>MATNPELEALEKVVAFGLATAAQAIRREAEVTRAVAKATYNGHTANGKARFADDLANSLGSNKGAADYLGLSEARISQLRKNARKNGK</sequence>
<protein>
    <submittedName>
        <fullName evidence="1">Uncharacterized protein</fullName>
    </submittedName>
</protein>
<dbReference type="EMBL" id="FNKP01000001">
    <property type="protein sequence ID" value="SDQ22819.1"/>
    <property type="molecule type" value="Genomic_DNA"/>
</dbReference>
<organism evidence="1 2">
    <name type="scientific">Paraburkholderia fungorum</name>
    <dbReference type="NCBI Taxonomy" id="134537"/>
    <lineage>
        <taxon>Bacteria</taxon>
        <taxon>Pseudomonadati</taxon>
        <taxon>Pseudomonadota</taxon>
        <taxon>Betaproteobacteria</taxon>
        <taxon>Burkholderiales</taxon>
        <taxon>Burkholderiaceae</taxon>
        <taxon>Paraburkholderia</taxon>
    </lineage>
</organism>
<dbReference type="Proteomes" id="UP000183487">
    <property type="component" value="Unassembled WGS sequence"/>
</dbReference>
<evidence type="ECO:0000313" key="2">
    <source>
        <dbReference type="Proteomes" id="UP000183487"/>
    </source>
</evidence>
<keyword evidence="2" id="KW-1185">Reference proteome</keyword>
<evidence type="ECO:0000313" key="1">
    <source>
        <dbReference type="EMBL" id="SDQ22819.1"/>
    </source>
</evidence>
<reference evidence="2" key="1">
    <citation type="submission" date="2016-10" db="EMBL/GenBank/DDBJ databases">
        <authorList>
            <person name="Varghese N."/>
        </authorList>
    </citation>
    <scope>NUCLEOTIDE SEQUENCE [LARGE SCALE GENOMIC DNA]</scope>
    <source>
        <strain evidence="2">GAS106B</strain>
    </source>
</reference>
<dbReference type="AlphaFoldDB" id="A0A1H0Z5T4"/>